<dbReference type="EMBL" id="JAMQYH010000002">
    <property type="protein sequence ID" value="KAJ1698835.1"/>
    <property type="molecule type" value="Genomic_DNA"/>
</dbReference>
<comment type="caution">
    <text evidence="1">The sequence shown here is derived from an EMBL/GenBank/DDBJ whole genome shotgun (WGS) entry which is preliminary data.</text>
</comment>
<evidence type="ECO:0000313" key="1">
    <source>
        <dbReference type="EMBL" id="KAJ1698835.1"/>
    </source>
</evidence>
<dbReference type="InterPro" id="IPR036691">
    <property type="entry name" value="Endo/exonu/phosph_ase_sf"/>
</dbReference>
<gene>
    <name evidence="1" type="ORF">LUZ63_007347</name>
</gene>
<accession>A0A9Q0HUW9</accession>
<organism evidence="1 2">
    <name type="scientific">Rhynchospora breviuscula</name>
    <dbReference type="NCBI Taxonomy" id="2022672"/>
    <lineage>
        <taxon>Eukaryota</taxon>
        <taxon>Viridiplantae</taxon>
        <taxon>Streptophyta</taxon>
        <taxon>Embryophyta</taxon>
        <taxon>Tracheophyta</taxon>
        <taxon>Spermatophyta</taxon>
        <taxon>Magnoliopsida</taxon>
        <taxon>Liliopsida</taxon>
        <taxon>Poales</taxon>
        <taxon>Cyperaceae</taxon>
        <taxon>Cyperoideae</taxon>
        <taxon>Rhynchosporeae</taxon>
        <taxon>Rhynchospora</taxon>
    </lineage>
</organism>
<keyword evidence="2" id="KW-1185">Reference proteome</keyword>
<dbReference type="Gene3D" id="3.60.10.10">
    <property type="entry name" value="Endonuclease/exonuclease/phosphatase"/>
    <property type="match status" value="1"/>
</dbReference>
<dbReference type="OrthoDB" id="1726353at2759"/>
<dbReference type="PANTHER" id="PTHR46238">
    <property type="entry name" value="REVERSE TRANSCRIPTASE DOMAIN-CONTAINING PROTEIN"/>
    <property type="match status" value="1"/>
</dbReference>
<proteinExistence type="predicted"/>
<dbReference type="Proteomes" id="UP001151287">
    <property type="component" value="Unassembled WGS sequence"/>
</dbReference>
<reference evidence="1" key="1">
    <citation type="journal article" date="2022" name="Cell">
        <title>Repeat-based holocentromeres influence genome architecture and karyotype evolution.</title>
        <authorList>
            <person name="Hofstatter P.G."/>
            <person name="Thangavel G."/>
            <person name="Lux T."/>
            <person name="Neumann P."/>
            <person name="Vondrak T."/>
            <person name="Novak P."/>
            <person name="Zhang M."/>
            <person name="Costa L."/>
            <person name="Castellani M."/>
            <person name="Scott A."/>
            <person name="Toegelov H."/>
            <person name="Fuchs J."/>
            <person name="Mata-Sucre Y."/>
            <person name="Dias Y."/>
            <person name="Vanzela A.L.L."/>
            <person name="Huettel B."/>
            <person name="Almeida C.C.S."/>
            <person name="Simkova H."/>
            <person name="Souza G."/>
            <person name="Pedrosa-Harand A."/>
            <person name="Macas J."/>
            <person name="Mayer K.F.X."/>
            <person name="Houben A."/>
            <person name="Marques A."/>
        </authorList>
    </citation>
    <scope>NUCLEOTIDE SEQUENCE</scope>
    <source>
        <strain evidence="1">RhyBre1mFocal</strain>
    </source>
</reference>
<name>A0A9Q0HUW9_9POAL</name>
<dbReference type="AlphaFoldDB" id="A0A9Q0HUW9"/>
<sequence>MHGGFGYSDRNQEGEDFLNLAIAYDLMIANTFFRKRQSHLTIYNSAQHLSQIDFVLARKKDRRACVDCKVISGERVVSQHKLVVADFRFPLRSRVGEEANNMWKEMTTSVQKDSYRSGVTRESNREPKDTWWWNDEVQKAIKEKKECYKCLHRDKTYDNAQKYKLAKKNAKKAVSEARGRTYEDLYQKLSTKEGEKDIYKIAKLRDRKTRDLNQVKCIKDETDRLLVNDDEIKNRWREYFDKLFNGEDNGLGIEPNDAFDDSNRRFVRRIQEPEVKKALKRIKVGKALGPDNIPIESDGEIDENVSHRIRVGWVKWWQASDVLCDKKVPRKLKCKFYRTSIRLAMLYGTECWTTKRRHVQKMSVAEMRMLRWICGHTRRDRIKNDDIRDIVRVAPIDEKLTQHRLRWFGHIQRRPPKVPVPRVVRALGSLLGGPGYKTACLR</sequence>
<evidence type="ECO:0000313" key="2">
    <source>
        <dbReference type="Proteomes" id="UP001151287"/>
    </source>
</evidence>
<protein>
    <submittedName>
        <fullName evidence="1">Uncharacterized protein</fullName>
    </submittedName>
</protein>
<dbReference type="PANTHER" id="PTHR46238:SF11">
    <property type="entry name" value="AGAMOUS-LIKE MADS-BOX PROTEIN AGL16"/>
    <property type="match status" value="1"/>
</dbReference>